<dbReference type="Proteomes" id="UP000648535">
    <property type="component" value="Unassembled WGS sequence"/>
</dbReference>
<evidence type="ECO:0000256" key="1">
    <source>
        <dbReference type="SAM" id="MobiDB-lite"/>
    </source>
</evidence>
<reference evidence="2" key="1">
    <citation type="journal article" date="2014" name="Int. J. Syst. Evol. Microbiol.">
        <title>Complete genome sequence of Corynebacterium casei LMG S-19264T (=DSM 44701T), isolated from a smear-ripened cheese.</title>
        <authorList>
            <consortium name="US DOE Joint Genome Institute (JGI-PGF)"/>
            <person name="Walter F."/>
            <person name="Albersmeier A."/>
            <person name="Kalinowski J."/>
            <person name="Ruckert C."/>
        </authorList>
    </citation>
    <scope>NUCLEOTIDE SEQUENCE</scope>
    <source>
        <strain evidence="2">JCM 1480</strain>
    </source>
</reference>
<keyword evidence="5" id="KW-1185">Reference proteome</keyword>
<dbReference type="EMBL" id="JAFBCG010000001">
    <property type="protein sequence ID" value="MBM7804025.1"/>
    <property type="molecule type" value="Genomic_DNA"/>
</dbReference>
<reference evidence="2" key="2">
    <citation type="submission" date="2020-09" db="EMBL/GenBank/DDBJ databases">
        <authorList>
            <person name="Sun Q."/>
            <person name="Ohkuma M."/>
        </authorList>
    </citation>
    <scope>NUCLEOTIDE SEQUENCE</scope>
    <source>
        <strain evidence="2">JCM 1480</strain>
    </source>
</reference>
<evidence type="ECO:0000313" key="3">
    <source>
        <dbReference type="EMBL" id="MBM7804025.1"/>
    </source>
</evidence>
<dbReference type="Proteomes" id="UP000746584">
    <property type="component" value="Unassembled WGS sequence"/>
</dbReference>
<name>A0A8H9G946_9MICO</name>
<sequence>MIQTDPQPTDRDEKRCRPVPSLHDAPEQRFGRWLGLINDGR</sequence>
<proteinExistence type="predicted"/>
<evidence type="ECO:0000313" key="5">
    <source>
        <dbReference type="Proteomes" id="UP000746584"/>
    </source>
</evidence>
<dbReference type="AlphaFoldDB" id="A0A8H9G946"/>
<organism evidence="2 4">
    <name type="scientific">Curtobacterium luteum</name>
    <dbReference type="NCBI Taxonomy" id="33881"/>
    <lineage>
        <taxon>Bacteria</taxon>
        <taxon>Bacillati</taxon>
        <taxon>Actinomycetota</taxon>
        <taxon>Actinomycetes</taxon>
        <taxon>Micrococcales</taxon>
        <taxon>Microbacteriaceae</taxon>
        <taxon>Curtobacterium</taxon>
    </lineage>
</organism>
<dbReference type="RefSeq" id="WP_268239146.1">
    <property type="nucleotide sequence ID" value="NZ_BMOI01000005.1"/>
</dbReference>
<evidence type="ECO:0000313" key="2">
    <source>
        <dbReference type="EMBL" id="GGK97115.1"/>
    </source>
</evidence>
<feature type="region of interest" description="Disordered" evidence="1">
    <location>
        <begin position="1"/>
        <end position="27"/>
    </location>
</feature>
<accession>A0A8H9G946</accession>
<reference evidence="3 5" key="3">
    <citation type="submission" date="2021-01" db="EMBL/GenBank/DDBJ databases">
        <title>Sequencing the genomes of 1000 actinobacteria strains.</title>
        <authorList>
            <person name="Klenk H.-P."/>
        </authorList>
    </citation>
    <scope>NUCLEOTIDE SEQUENCE [LARGE SCALE GENOMIC DNA]</scope>
    <source>
        <strain evidence="3 5">DSM 20542</strain>
    </source>
</reference>
<dbReference type="EMBL" id="BMOI01000005">
    <property type="protein sequence ID" value="GGK97115.1"/>
    <property type="molecule type" value="Genomic_DNA"/>
</dbReference>
<evidence type="ECO:0000313" key="4">
    <source>
        <dbReference type="Proteomes" id="UP000648535"/>
    </source>
</evidence>
<protein>
    <submittedName>
        <fullName evidence="2">Uncharacterized protein</fullName>
    </submittedName>
</protein>
<comment type="caution">
    <text evidence="2">The sequence shown here is derived from an EMBL/GenBank/DDBJ whole genome shotgun (WGS) entry which is preliminary data.</text>
</comment>
<gene>
    <name evidence="2" type="ORF">GCM10009769_14100</name>
    <name evidence="3" type="ORF">JOE58_003276</name>
</gene>